<dbReference type="GeneID" id="88813471"/>
<keyword evidence="2" id="KW-1185">Reference proteome</keyword>
<dbReference type="RefSeq" id="WP_214814271.1">
    <property type="nucleotide sequence ID" value="NZ_CP075901.1"/>
</dbReference>
<dbReference type="Gene3D" id="2.40.50.140">
    <property type="entry name" value="Nucleic acid-binding proteins"/>
    <property type="match status" value="1"/>
</dbReference>
<evidence type="ECO:0008006" key="3">
    <source>
        <dbReference type="Google" id="ProtNLM"/>
    </source>
</evidence>
<sequence>MYTHRYQTSTFSGRLADVVSYAKSGTGMSVANFTLFVPGDKKDVPVPLVAFGDHADTLYDEGVKGGMVVCEAQFIQIEKVNQQTGKKEYERKFKVRQVLGIYRKVERNSNE</sequence>
<dbReference type="InterPro" id="IPR012340">
    <property type="entry name" value="NA-bd_OB-fold"/>
</dbReference>
<dbReference type="SUPFAM" id="SSF50249">
    <property type="entry name" value="Nucleic acid-binding proteins"/>
    <property type="match status" value="1"/>
</dbReference>
<name>A0ABX8GED8_EXIAC</name>
<geneLocation type="plasmid" evidence="1 2">
    <name>p4</name>
</geneLocation>
<protein>
    <recommendedName>
        <fullName evidence="3">Single-stranded DNA-binding protein</fullName>
    </recommendedName>
</protein>
<reference evidence="1 2" key="1">
    <citation type="submission" date="2021-05" db="EMBL/GenBank/DDBJ databases">
        <title>Biocontrol using Exiguobacterium acetylicum SI17 against litchi downy blight caused by Peronophythora litchii.</title>
        <authorList>
            <person name="Zheng L."/>
        </authorList>
    </citation>
    <scope>NUCLEOTIDE SEQUENCE [LARGE SCALE GENOMIC DNA]</scope>
    <source>
        <strain evidence="1 2">SI17</strain>
        <plasmid evidence="1 2">p4</plasmid>
    </source>
</reference>
<dbReference type="EMBL" id="CP075901">
    <property type="protein sequence ID" value="QWB32005.1"/>
    <property type="molecule type" value="Genomic_DNA"/>
</dbReference>
<accession>A0ABX8GED8</accession>
<proteinExistence type="predicted"/>
<dbReference type="Proteomes" id="UP000679498">
    <property type="component" value="Plasmid p4"/>
</dbReference>
<organism evidence="1 2">
    <name type="scientific">Exiguobacterium acetylicum</name>
    <name type="common">Brevibacterium acetylicum</name>
    <dbReference type="NCBI Taxonomy" id="41170"/>
    <lineage>
        <taxon>Bacteria</taxon>
        <taxon>Bacillati</taxon>
        <taxon>Bacillota</taxon>
        <taxon>Bacilli</taxon>
        <taxon>Bacillales</taxon>
        <taxon>Bacillales Family XII. Incertae Sedis</taxon>
        <taxon>Exiguobacterium</taxon>
    </lineage>
</organism>
<evidence type="ECO:0000313" key="1">
    <source>
        <dbReference type="EMBL" id="QWB32005.1"/>
    </source>
</evidence>
<evidence type="ECO:0000313" key="2">
    <source>
        <dbReference type="Proteomes" id="UP000679498"/>
    </source>
</evidence>
<gene>
    <name evidence="1" type="ORF">KKI46_17345</name>
</gene>
<keyword evidence="1" id="KW-0614">Plasmid</keyword>